<dbReference type="Proteomes" id="UP000307720">
    <property type="component" value="Unassembled WGS sequence"/>
</dbReference>
<keyword evidence="2" id="KW-1185">Reference proteome</keyword>
<protein>
    <submittedName>
        <fullName evidence="1">XRE family transcriptional regulator</fullName>
    </submittedName>
</protein>
<gene>
    <name evidence="1" type="ORF">E5357_07515</name>
</gene>
<proteinExistence type="predicted"/>
<evidence type="ECO:0000313" key="1">
    <source>
        <dbReference type="EMBL" id="TGX98803.1"/>
    </source>
</evidence>
<reference evidence="1" key="1">
    <citation type="submission" date="2019-04" db="EMBL/GenBank/DDBJ databases">
        <title>Microbes associate with the intestines of laboratory mice.</title>
        <authorList>
            <person name="Navarre W."/>
            <person name="Wong E."/>
            <person name="Huang K."/>
            <person name="Tropini C."/>
            <person name="Ng K."/>
            <person name="Yu B."/>
        </authorList>
    </citation>
    <scope>NUCLEOTIDE SEQUENCE</scope>
    <source>
        <strain evidence="1">NM72_1-8</strain>
    </source>
</reference>
<dbReference type="EMBL" id="SRZB01000013">
    <property type="protein sequence ID" value="TGX98803.1"/>
    <property type="molecule type" value="Genomic_DNA"/>
</dbReference>
<name>A0AC61R1B4_9FIRM</name>
<accession>A0AC61R1B4</accession>
<evidence type="ECO:0000313" key="2">
    <source>
        <dbReference type="Proteomes" id="UP000307720"/>
    </source>
</evidence>
<organism evidence="1 2">
    <name type="scientific">Hominisplanchenecus murintestinalis</name>
    <dbReference type="NCBI Taxonomy" id="2941517"/>
    <lineage>
        <taxon>Bacteria</taxon>
        <taxon>Bacillati</taxon>
        <taxon>Bacillota</taxon>
        <taxon>Clostridia</taxon>
        <taxon>Lachnospirales</taxon>
        <taxon>Lachnospiraceae</taxon>
        <taxon>Hominisplanchenecus</taxon>
    </lineage>
</organism>
<sequence length="143" mass="16364">MVLFCVYVDENSCSFLAVLSPERTRIMKKEAVAQKDVRQFTEEEWRAMGIRIREARGKLGMKQIDLATFLAIGKNQMYRIESGLTPCKTEYLFEISQILGVSLDYLYFGENECSEVGEIVEMCRGKGIKEIRKAVGILRAFFA</sequence>
<comment type="caution">
    <text evidence="1">The sequence shown here is derived from an EMBL/GenBank/DDBJ whole genome shotgun (WGS) entry which is preliminary data.</text>
</comment>